<dbReference type="PANTHER" id="PTHR30435:SF1">
    <property type="entry name" value="FLAGELLAR HOOK PROTEIN FLGE"/>
    <property type="match status" value="1"/>
</dbReference>
<dbReference type="PROSITE" id="PS00588">
    <property type="entry name" value="FLAGELLA_BB_ROD"/>
    <property type="match status" value="1"/>
</dbReference>
<feature type="domain" description="Flagellar basal body rod protein N-terminal" evidence="6">
    <location>
        <begin position="6"/>
        <end position="36"/>
    </location>
</feature>
<dbReference type="InterPro" id="IPR010930">
    <property type="entry name" value="Flg_bb/hook_C_dom"/>
</dbReference>
<dbReference type="InterPro" id="IPR053967">
    <property type="entry name" value="LlgE_F_G-like_D1"/>
</dbReference>
<dbReference type="GO" id="GO:0009424">
    <property type="term" value="C:bacterial-type flagellum hook"/>
    <property type="evidence" value="ECO:0007669"/>
    <property type="project" value="TreeGrafter"/>
</dbReference>
<organism evidence="10 11">
    <name type="scientific">Pseudodesulfovibrio piezophilus (strain DSM 21447 / JCM 15486 / C1TLV30)</name>
    <name type="common">Desulfovibrio piezophilus</name>
    <dbReference type="NCBI Taxonomy" id="1322246"/>
    <lineage>
        <taxon>Bacteria</taxon>
        <taxon>Pseudomonadati</taxon>
        <taxon>Thermodesulfobacteriota</taxon>
        <taxon>Desulfovibrionia</taxon>
        <taxon>Desulfovibrionales</taxon>
        <taxon>Desulfovibrionaceae</taxon>
    </lineage>
</organism>
<dbReference type="RefSeq" id="WP_015415690.1">
    <property type="nucleotide sequence ID" value="NC_020409.1"/>
</dbReference>
<dbReference type="InterPro" id="IPR020013">
    <property type="entry name" value="Flagellar_FlgE/F/G"/>
</dbReference>
<dbReference type="InterPro" id="IPR019776">
    <property type="entry name" value="Flagellar_basal_body_rod_CS"/>
</dbReference>
<protein>
    <recommendedName>
        <fullName evidence="3 5">Flagellar hook protein FlgE</fullName>
    </recommendedName>
</protein>
<dbReference type="PATRIC" id="fig|879567.3.peg.2575"/>
<comment type="function">
    <text evidence="5">A flexible structure which links the flagellar filament to the drive apparatus in the basal body.</text>
</comment>
<proteinExistence type="inferred from homology"/>
<gene>
    <name evidence="10" type="ordered locus">BN4_12412</name>
</gene>
<dbReference type="GO" id="GO:0071978">
    <property type="term" value="P:bacterial-type flagellum-dependent swarming motility"/>
    <property type="evidence" value="ECO:0007669"/>
    <property type="project" value="TreeGrafter"/>
</dbReference>
<dbReference type="EMBL" id="FO203427">
    <property type="protein sequence ID" value="CCH49647.1"/>
    <property type="molecule type" value="Genomic_DNA"/>
</dbReference>
<evidence type="ECO:0000256" key="3">
    <source>
        <dbReference type="ARBA" id="ARBA00019015"/>
    </source>
</evidence>
<evidence type="ECO:0000259" key="6">
    <source>
        <dbReference type="Pfam" id="PF00460"/>
    </source>
</evidence>
<dbReference type="Pfam" id="PF22692">
    <property type="entry name" value="LlgE_F_G_D1"/>
    <property type="match status" value="1"/>
</dbReference>
<dbReference type="InterPro" id="IPR001444">
    <property type="entry name" value="Flag_bb_rod_N"/>
</dbReference>
<evidence type="ECO:0000313" key="10">
    <source>
        <dbReference type="EMBL" id="CCH49647.1"/>
    </source>
</evidence>
<dbReference type="STRING" id="1322246.BN4_12412"/>
<evidence type="ECO:0000259" key="7">
    <source>
        <dbReference type="Pfam" id="PF06429"/>
    </source>
</evidence>
<evidence type="ECO:0000256" key="2">
    <source>
        <dbReference type="ARBA" id="ARBA00009677"/>
    </source>
</evidence>
<dbReference type="GO" id="GO:0009425">
    <property type="term" value="C:bacterial-type flagellum basal body"/>
    <property type="evidence" value="ECO:0007669"/>
    <property type="project" value="UniProtKB-SubCell"/>
</dbReference>
<dbReference type="eggNOG" id="COG1749">
    <property type="taxonomic scope" value="Bacteria"/>
</dbReference>
<keyword evidence="4 5" id="KW-0975">Bacterial flagellum</keyword>
<dbReference type="BioCyc" id="DPIE1322246:BN4_RS12110-MONOMER"/>
<accession>M1WTJ7</accession>
<evidence type="ECO:0000313" key="11">
    <source>
        <dbReference type="Proteomes" id="UP000011724"/>
    </source>
</evidence>
<evidence type="ECO:0000256" key="4">
    <source>
        <dbReference type="ARBA" id="ARBA00023143"/>
    </source>
</evidence>
<evidence type="ECO:0000259" key="8">
    <source>
        <dbReference type="Pfam" id="PF07559"/>
    </source>
</evidence>
<evidence type="ECO:0000256" key="1">
    <source>
        <dbReference type="ARBA" id="ARBA00004117"/>
    </source>
</evidence>
<dbReference type="InterPro" id="IPR011491">
    <property type="entry name" value="FlgE_D2"/>
</dbReference>
<dbReference type="Pfam" id="PF00460">
    <property type="entry name" value="Flg_bb_rod"/>
    <property type="match status" value="1"/>
</dbReference>
<dbReference type="Gene3D" id="2.60.98.20">
    <property type="entry name" value="Flagellar hook protein FlgE"/>
    <property type="match status" value="1"/>
</dbReference>
<feature type="domain" description="Flagellar basal-body/hook protein C-terminal" evidence="7">
    <location>
        <begin position="495"/>
        <end position="539"/>
    </location>
</feature>
<dbReference type="HOGENOM" id="CLU_013687_2_4_7"/>
<dbReference type="KEGG" id="dpi:BN4_12412"/>
<reference evidence="11" key="2">
    <citation type="journal article" date="2013" name="Stand. Genomic Sci.">
        <title>Complete genome sequence of Desulfocapsa sulfexigens, a marine deltaproteobacterium specialized in disproportionating inorganic sulfur compounds.</title>
        <authorList>
            <person name="Finster K.W."/>
            <person name="Kjeldsen K.U."/>
            <person name="Kube M."/>
            <person name="Reinhardt R."/>
            <person name="Mussmann M."/>
            <person name="Amann R."/>
            <person name="Schreiber L."/>
        </authorList>
    </citation>
    <scope>NUCLEOTIDE SEQUENCE [LARGE SCALE GENOMIC DNA]</scope>
    <source>
        <strain evidence="11">DSM 10523 / SB164P1</strain>
    </source>
</reference>
<dbReference type="OrthoDB" id="9804559at2"/>
<dbReference type="InterPro" id="IPR037925">
    <property type="entry name" value="FlgE/F/G-like"/>
</dbReference>
<dbReference type="Pfam" id="PF07559">
    <property type="entry name" value="FlgE_D2"/>
    <property type="match status" value="1"/>
</dbReference>
<dbReference type="AlphaFoldDB" id="M1WTJ7"/>
<evidence type="ECO:0000256" key="5">
    <source>
        <dbReference type="RuleBase" id="RU362116"/>
    </source>
</evidence>
<dbReference type="Proteomes" id="UP000011724">
    <property type="component" value="Chromosome"/>
</dbReference>
<dbReference type="GO" id="GO:0005829">
    <property type="term" value="C:cytosol"/>
    <property type="evidence" value="ECO:0007669"/>
    <property type="project" value="TreeGrafter"/>
</dbReference>
<dbReference type="SUPFAM" id="SSF117143">
    <property type="entry name" value="Flagellar hook protein flgE"/>
    <property type="match status" value="1"/>
</dbReference>
<sequence length="542" mass="57143">MSFSSLYIGATGVIAHGDRMQVVSNNLANVDTIGYKKSDALFADLISKQMAGGGAEYQSGAKYASQIGMGVGMGEIRNVFEEGALESSNTVTDLAITGNGFFGIRDANGTGSSSDSSYYTRAGAFRFDNEAYLVNPQGYRLQGYAVDRETGEVAAAASDVQLPYEDIVVDGVATRLIRSEPLATSSVQMVTNLDAMAGDTYSSSSNPFFAMLEAYDASSNENASSPFGNNLPAYSTSLNVYDEDGNEQDMTIYFDPVDSNAISNASSGFTYWEYLIAMPASSDGSSAYGTSAAGLAGLGILTFNASGELVDHSAFALNASSGAGGKSLSSWGQASFSEDGRPEFDYTFGSEGAAIGAAQTIAYDFGLSSSTGTWTSGAGGAASVGTNTAALAGMANLAERDARSTTDYDSGSVTLYQDQNGYSWGYLETTSVDREGFLTGHFTNGQSEEFYQIAMYRFNSEWGLRRAGSTNFLATDASGDPIEGVANENGRGTMQQNYLETSNVDLAEEFATMIITQRGYQANTKVITTSDSLLNTTISIKR</sequence>
<dbReference type="PANTHER" id="PTHR30435">
    <property type="entry name" value="FLAGELLAR PROTEIN"/>
    <property type="match status" value="1"/>
</dbReference>
<evidence type="ECO:0000259" key="9">
    <source>
        <dbReference type="Pfam" id="PF22692"/>
    </source>
</evidence>
<keyword evidence="11" id="KW-1185">Reference proteome</keyword>
<feature type="domain" description="Flagellar hook protein FlgE/F/G-like D1" evidence="9">
    <location>
        <begin position="95"/>
        <end position="159"/>
    </location>
</feature>
<reference evidence="10 11" key="1">
    <citation type="journal article" date="2013" name="PLoS ONE">
        <title>The first genomic and proteomic characterization of a deep-sea sulfate reducer: insights into the piezophilic lifestyle of Desulfovibrio piezophilus.</title>
        <authorList>
            <person name="Pradel N."/>
            <person name="Ji B."/>
            <person name="Gimenez G."/>
            <person name="Talla E."/>
            <person name="Lenoble P."/>
            <person name="Garel M."/>
            <person name="Tamburini C."/>
            <person name="Fourquet P."/>
            <person name="Lebrun R."/>
            <person name="Bertin P."/>
            <person name="Denis Y."/>
            <person name="Pophillat M."/>
            <person name="Barbe V."/>
            <person name="Ollivier B."/>
            <person name="Dolla A."/>
        </authorList>
    </citation>
    <scope>NUCLEOTIDE SEQUENCE [LARGE SCALE GENOMIC DNA]</scope>
    <source>
        <strain evidence="11">DSM 10523 / SB164P1</strain>
    </source>
</reference>
<comment type="subcellular location">
    <subcellularLocation>
        <location evidence="1 5">Bacterial flagellum basal body</location>
    </subcellularLocation>
</comment>
<name>M1WTJ7_PSEP2</name>
<dbReference type="NCBIfam" id="TIGR03506">
    <property type="entry name" value="FlgEFG_subfam"/>
    <property type="match status" value="1"/>
</dbReference>
<comment type="similarity">
    <text evidence="2 5">Belongs to the flagella basal body rod proteins family.</text>
</comment>
<feature type="domain" description="Flagellar hook protein FlgE D2" evidence="8">
    <location>
        <begin position="229"/>
        <end position="422"/>
    </location>
</feature>
<dbReference type="InterPro" id="IPR037058">
    <property type="entry name" value="Falgellar_hook_FlgE_sf"/>
</dbReference>
<dbReference type="Pfam" id="PF06429">
    <property type="entry name" value="Flg_bbr_C"/>
    <property type="match status" value="1"/>
</dbReference>